<sequence length="87" mass="9864">MSGMLYSSIANEATPNSSTASKNRSTMLTKTAAREMRKLKSVNYQQRASHDSPMDEPLSLLFGRECNKRSSHRFPHHSISYEDNDID</sequence>
<feature type="region of interest" description="Disordered" evidence="1">
    <location>
        <begin position="1"/>
        <end position="29"/>
    </location>
</feature>
<evidence type="ECO:0000313" key="2">
    <source>
        <dbReference type="EMBL" id="MFH4974941.1"/>
    </source>
</evidence>
<dbReference type="AlphaFoldDB" id="A0ABD6E701"/>
<feature type="compositionally biased region" description="Polar residues" evidence="1">
    <location>
        <begin position="8"/>
        <end position="29"/>
    </location>
</feature>
<evidence type="ECO:0000256" key="1">
    <source>
        <dbReference type="SAM" id="MobiDB-lite"/>
    </source>
</evidence>
<keyword evidence="3" id="KW-1185">Reference proteome</keyword>
<evidence type="ECO:0000313" key="3">
    <source>
        <dbReference type="Proteomes" id="UP001608902"/>
    </source>
</evidence>
<proteinExistence type="predicted"/>
<name>A0ABD6E701_9BILA</name>
<dbReference type="Proteomes" id="UP001608902">
    <property type="component" value="Unassembled WGS sequence"/>
</dbReference>
<comment type="caution">
    <text evidence="2">The sequence shown here is derived from an EMBL/GenBank/DDBJ whole genome shotgun (WGS) entry which is preliminary data.</text>
</comment>
<protein>
    <submittedName>
        <fullName evidence="2">Uncharacterized protein</fullName>
    </submittedName>
</protein>
<accession>A0ABD6E701</accession>
<dbReference type="EMBL" id="JBGFUD010000636">
    <property type="protein sequence ID" value="MFH4974941.1"/>
    <property type="molecule type" value="Genomic_DNA"/>
</dbReference>
<reference evidence="2 3" key="1">
    <citation type="submission" date="2024-08" db="EMBL/GenBank/DDBJ databases">
        <title>Gnathostoma spinigerum genome.</title>
        <authorList>
            <person name="Gonzalez-Bertolin B."/>
            <person name="Monzon S."/>
            <person name="Zaballos A."/>
            <person name="Jimenez P."/>
            <person name="Dekumyoy P."/>
            <person name="Varona S."/>
            <person name="Cuesta I."/>
            <person name="Sumanam S."/>
            <person name="Adisakwattana P."/>
            <person name="Gasser R.B."/>
            <person name="Hernandez-Gonzalez A."/>
            <person name="Young N.D."/>
            <person name="Perteguer M.J."/>
        </authorList>
    </citation>
    <scope>NUCLEOTIDE SEQUENCE [LARGE SCALE GENOMIC DNA]</scope>
    <source>
        <strain evidence="2">AL3</strain>
        <tissue evidence="2">Liver</tissue>
    </source>
</reference>
<organism evidence="2 3">
    <name type="scientific">Gnathostoma spinigerum</name>
    <dbReference type="NCBI Taxonomy" id="75299"/>
    <lineage>
        <taxon>Eukaryota</taxon>
        <taxon>Metazoa</taxon>
        <taxon>Ecdysozoa</taxon>
        <taxon>Nematoda</taxon>
        <taxon>Chromadorea</taxon>
        <taxon>Rhabditida</taxon>
        <taxon>Spirurina</taxon>
        <taxon>Gnathostomatomorpha</taxon>
        <taxon>Gnathostomatoidea</taxon>
        <taxon>Gnathostomatidae</taxon>
        <taxon>Gnathostoma</taxon>
    </lineage>
</organism>
<gene>
    <name evidence="2" type="ORF">AB6A40_001650</name>
</gene>